<comment type="caution">
    <text evidence="2">The sequence shown here is derived from an EMBL/GenBank/DDBJ whole genome shotgun (WGS) entry which is preliminary data.</text>
</comment>
<proteinExistence type="predicted"/>
<dbReference type="AlphaFoldDB" id="A0A4V3HH83"/>
<reference evidence="2 3" key="1">
    <citation type="submission" date="2019-03" db="EMBL/GenBank/DDBJ databases">
        <title>Genomic Encyclopedia of Type Strains, Phase III (KMG-III): the genomes of soil and plant-associated and newly described type strains.</title>
        <authorList>
            <person name="Whitman W."/>
        </authorList>
    </citation>
    <scope>NUCLEOTIDE SEQUENCE [LARGE SCALE GENOMIC DNA]</scope>
    <source>
        <strain evidence="2 3">CECT 8301</strain>
    </source>
</reference>
<organism evidence="2 3">
    <name type="scientific">Algibacter lectus</name>
    <dbReference type="NCBI Taxonomy" id="221126"/>
    <lineage>
        <taxon>Bacteria</taxon>
        <taxon>Pseudomonadati</taxon>
        <taxon>Bacteroidota</taxon>
        <taxon>Flavobacteriia</taxon>
        <taxon>Flavobacteriales</taxon>
        <taxon>Flavobacteriaceae</taxon>
        <taxon>Algibacter</taxon>
    </lineage>
</organism>
<dbReference type="Gene3D" id="2.60.120.260">
    <property type="entry name" value="Galactose-binding domain-like"/>
    <property type="match status" value="1"/>
</dbReference>
<protein>
    <submittedName>
        <fullName evidence="2">Uncharacterized protein</fullName>
    </submittedName>
</protein>
<keyword evidence="3" id="KW-1185">Reference proteome</keyword>
<feature type="signal peptide" evidence="1">
    <location>
        <begin position="1"/>
        <end position="21"/>
    </location>
</feature>
<name>A0A4V3HH83_9FLAO</name>
<sequence length="527" mass="58262">MKNIGIFKLILFMALFAVACAEDESVNLVEPSHRAIVTSEMDFDNTINVGGHIDFGDISRGVESRTWTFPETVSRISGTDENTSPKDVVKGFFYEPGQHNVTLHQVFKGDVYPNEDSTVPNNSREIDTTIVVTVLGAVEASIKAHYINDDGSTGAELTLSDNAENEITASKAVRLSYTTTGEPISFVWNLPGAKPIQIMDAAPEVDVKYSKLGSWDLQFITSRSRPGGADTINVKKFIKVIPSTEPVTLDRVFEKESQTKIGLEFSREMDPETVNKNNFSVSIETAGGAVLSPIIRSVLVDSEEGNILVVELDNEIMYNDDVVKISYTPGDLGTLDAVASEAFTDAVLTDFIKVNLFDDPTSNVDNSFETSEVSNWPYLWWGAPWDAYSMSFSFDQAHSGSKSMYLEFEPNGGMIIGNTDADGNNVTFPTEKGFKYEMGAWIYVVDLGTPVTSNLRMFWRPSTDWGVADNPNFNATTPIGEWFYTSVTVSFAADGNESFMLRGQNVNSETLKFYMDDLTLYKLTNRP</sequence>
<evidence type="ECO:0000313" key="3">
    <source>
        <dbReference type="Proteomes" id="UP000294824"/>
    </source>
</evidence>
<evidence type="ECO:0000313" key="2">
    <source>
        <dbReference type="EMBL" id="TDY64321.1"/>
    </source>
</evidence>
<dbReference type="Proteomes" id="UP000294824">
    <property type="component" value="Unassembled WGS sequence"/>
</dbReference>
<feature type="chain" id="PRO_5020478936" evidence="1">
    <location>
        <begin position="22"/>
        <end position="527"/>
    </location>
</feature>
<keyword evidence="1" id="KW-0732">Signal</keyword>
<dbReference type="PROSITE" id="PS51257">
    <property type="entry name" value="PROKAR_LIPOPROTEIN"/>
    <property type="match status" value="1"/>
</dbReference>
<accession>A0A4V3HH83</accession>
<dbReference type="RefSeq" id="WP_133966640.1">
    <property type="nucleotide sequence ID" value="NZ_SORL01000007.1"/>
</dbReference>
<gene>
    <name evidence="2" type="ORF">DFQ06_1230</name>
</gene>
<evidence type="ECO:0000256" key="1">
    <source>
        <dbReference type="SAM" id="SignalP"/>
    </source>
</evidence>
<dbReference type="EMBL" id="SORL01000007">
    <property type="protein sequence ID" value="TDY64321.1"/>
    <property type="molecule type" value="Genomic_DNA"/>
</dbReference>